<dbReference type="Gene3D" id="3.40.50.720">
    <property type="entry name" value="NAD(P)-binding Rossmann-like Domain"/>
    <property type="match status" value="1"/>
</dbReference>
<dbReference type="Proteomes" id="UP001302321">
    <property type="component" value="Unassembled WGS sequence"/>
</dbReference>
<gene>
    <name evidence="5" type="ORF">QBC36DRAFT_334823</name>
</gene>
<evidence type="ECO:0000313" key="6">
    <source>
        <dbReference type="Proteomes" id="UP001302321"/>
    </source>
</evidence>
<dbReference type="Pfam" id="PF05368">
    <property type="entry name" value="NmrA"/>
    <property type="match status" value="1"/>
</dbReference>
<sequence length="312" mass="34516">MTTQPPKIFLTSATGTQGLNLARLFRFQSPPWPVHATVRSLTSPVATKLSSLGVSLTLGSWDDLSALSSSLQGCTALFLNLVIDFTDFSHELAQAKNILSLAKAAGVRQVVYSSAAALSSLEEHFNVEKDGSPLMVASLKSKQAIEQEIKNGGWDSWTILRGANFMENFLDPKVAMYPGLKETGVLRVAFKSKEKLPFVATADIAKFALEAFKTPEGRLNEMEVNIVGDEQTPEELMGLLGKVVGREMRFQEVTDEEVQRQKEKNPFITAGLAVRVMGKFMKKEETARWGVELTGFQEFLKMNEEEVRSTYL</sequence>
<dbReference type="PANTHER" id="PTHR42748">
    <property type="entry name" value="NITROGEN METABOLITE REPRESSION PROTEIN NMRA FAMILY MEMBER"/>
    <property type="match status" value="1"/>
</dbReference>
<keyword evidence="3" id="KW-0560">Oxidoreductase</keyword>
<evidence type="ECO:0000256" key="3">
    <source>
        <dbReference type="ARBA" id="ARBA00023002"/>
    </source>
</evidence>
<dbReference type="EMBL" id="MU866311">
    <property type="protein sequence ID" value="KAK4173937.1"/>
    <property type="molecule type" value="Genomic_DNA"/>
</dbReference>
<comment type="similarity">
    <text evidence="1">Belongs to the NmrA-type oxidoreductase family.</text>
</comment>
<evidence type="ECO:0000313" key="5">
    <source>
        <dbReference type="EMBL" id="KAK4173937.1"/>
    </source>
</evidence>
<evidence type="ECO:0000259" key="4">
    <source>
        <dbReference type="Pfam" id="PF05368"/>
    </source>
</evidence>
<reference evidence="5" key="1">
    <citation type="journal article" date="2023" name="Mol. Phylogenet. Evol.">
        <title>Genome-scale phylogeny and comparative genomics of the fungal order Sordariales.</title>
        <authorList>
            <person name="Hensen N."/>
            <person name="Bonometti L."/>
            <person name="Westerberg I."/>
            <person name="Brannstrom I.O."/>
            <person name="Guillou S."/>
            <person name="Cros-Aarteil S."/>
            <person name="Calhoun S."/>
            <person name="Haridas S."/>
            <person name="Kuo A."/>
            <person name="Mondo S."/>
            <person name="Pangilinan J."/>
            <person name="Riley R."/>
            <person name="LaButti K."/>
            <person name="Andreopoulos B."/>
            <person name="Lipzen A."/>
            <person name="Chen C."/>
            <person name="Yan M."/>
            <person name="Daum C."/>
            <person name="Ng V."/>
            <person name="Clum A."/>
            <person name="Steindorff A."/>
            <person name="Ohm R.A."/>
            <person name="Martin F."/>
            <person name="Silar P."/>
            <person name="Natvig D.O."/>
            <person name="Lalanne C."/>
            <person name="Gautier V."/>
            <person name="Ament-Velasquez S.L."/>
            <person name="Kruys A."/>
            <person name="Hutchinson M.I."/>
            <person name="Powell A.J."/>
            <person name="Barry K."/>
            <person name="Miller A.N."/>
            <person name="Grigoriev I.V."/>
            <person name="Debuchy R."/>
            <person name="Gladieux P."/>
            <person name="Hiltunen Thoren M."/>
            <person name="Johannesson H."/>
        </authorList>
    </citation>
    <scope>NUCLEOTIDE SEQUENCE</scope>
    <source>
        <strain evidence="5">CBS 892.96</strain>
    </source>
</reference>
<dbReference type="AlphaFoldDB" id="A0AAN6W465"/>
<dbReference type="InterPro" id="IPR008030">
    <property type="entry name" value="NmrA-like"/>
</dbReference>
<keyword evidence="2" id="KW-0521">NADP</keyword>
<evidence type="ECO:0000256" key="2">
    <source>
        <dbReference type="ARBA" id="ARBA00022857"/>
    </source>
</evidence>
<dbReference type="InterPro" id="IPR036291">
    <property type="entry name" value="NAD(P)-bd_dom_sf"/>
</dbReference>
<protein>
    <recommendedName>
        <fullName evidence="4">NmrA-like domain-containing protein</fullName>
    </recommendedName>
</protein>
<evidence type="ECO:0000256" key="1">
    <source>
        <dbReference type="ARBA" id="ARBA00006328"/>
    </source>
</evidence>
<dbReference type="InterPro" id="IPR051164">
    <property type="entry name" value="NmrA-like_oxidored"/>
</dbReference>
<comment type="caution">
    <text evidence="5">The sequence shown here is derived from an EMBL/GenBank/DDBJ whole genome shotgun (WGS) entry which is preliminary data.</text>
</comment>
<dbReference type="GO" id="GO:0005634">
    <property type="term" value="C:nucleus"/>
    <property type="evidence" value="ECO:0007669"/>
    <property type="project" value="TreeGrafter"/>
</dbReference>
<organism evidence="5 6">
    <name type="scientific">Triangularia setosa</name>
    <dbReference type="NCBI Taxonomy" id="2587417"/>
    <lineage>
        <taxon>Eukaryota</taxon>
        <taxon>Fungi</taxon>
        <taxon>Dikarya</taxon>
        <taxon>Ascomycota</taxon>
        <taxon>Pezizomycotina</taxon>
        <taxon>Sordariomycetes</taxon>
        <taxon>Sordariomycetidae</taxon>
        <taxon>Sordariales</taxon>
        <taxon>Podosporaceae</taxon>
        <taxon>Triangularia</taxon>
    </lineage>
</organism>
<feature type="domain" description="NmrA-like" evidence="4">
    <location>
        <begin position="7"/>
        <end position="282"/>
    </location>
</feature>
<name>A0AAN6W465_9PEZI</name>
<dbReference type="PANTHER" id="PTHR42748:SF30">
    <property type="entry name" value="NMRA-LIKE DOMAIN-CONTAINING PROTEIN"/>
    <property type="match status" value="1"/>
</dbReference>
<dbReference type="GO" id="GO:0016491">
    <property type="term" value="F:oxidoreductase activity"/>
    <property type="evidence" value="ECO:0007669"/>
    <property type="project" value="UniProtKB-KW"/>
</dbReference>
<dbReference type="SUPFAM" id="SSF51735">
    <property type="entry name" value="NAD(P)-binding Rossmann-fold domains"/>
    <property type="match status" value="1"/>
</dbReference>
<accession>A0AAN6W465</accession>
<reference evidence="5" key="2">
    <citation type="submission" date="2023-05" db="EMBL/GenBank/DDBJ databases">
        <authorList>
            <consortium name="Lawrence Berkeley National Laboratory"/>
            <person name="Steindorff A."/>
            <person name="Hensen N."/>
            <person name="Bonometti L."/>
            <person name="Westerberg I."/>
            <person name="Brannstrom I.O."/>
            <person name="Guillou S."/>
            <person name="Cros-Aarteil S."/>
            <person name="Calhoun S."/>
            <person name="Haridas S."/>
            <person name="Kuo A."/>
            <person name="Mondo S."/>
            <person name="Pangilinan J."/>
            <person name="Riley R."/>
            <person name="Labutti K."/>
            <person name="Andreopoulos B."/>
            <person name="Lipzen A."/>
            <person name="Chen C."/>
            <person name="Yanf M."/>
            <person name="Daum C."/>
            <person name="Ng V."/>
            <person name="Clum A."/>
            <person name="Ohm R."/>
            <person name="Martin F."/>
            <person name="Silar P."/>
            <person name="Natvig D."/>
            <person name="Lalanne C."/>
            <person name="Gautier V."/>
            <person name="Ament-Velasquez S.L."/>
            <person name="Kruys A."/>
            <person name="Hutchinson M.I."/>
            <person name="Powell A.J."/>
            <person name="Barry K."/>
            <person name="Miller A.N."/>
            <person name="Grigoriev I.V."/>
            <person name="Debuchy R."/>
            <person name="Gladieux P."/>
            <person name="Thoren M.H."/>
            <person name="Johannesson H."/>
        </authorList>
    </citation>
    <scope>NUCLEOTIDE SEQUENCE</scope>
    <source>
        <strain evidence="5">CBS 892.96</strain>
    </source>
</reference>
<keyword evidence="6" id="KW-1185">Reference proteome</keyword>
<proteinExistence type="inferred from homology"/>